<dbReference type="InterPro" id="IPR036565">
    <property type="entry name" value="Mur-like_cat_sf"/>
</dbReference>
<comment type="catalytic activity">
    <reaction evidence="10 11">
        <text>D-alanyl-D-alanine + UDP-N-acetyl-alpha-D-muramoyl-L-alanyl-gamma-D-glutamyl-meso-2,6-diaminopimelate + ATP = UDP-N-acetyl-alpha-D-muramoyl-L-alanyl-gamma-D-glutamyl-meso-2,6-diaminopimeloyl-D-alanyl-D-alanine + ADP + phosphate + H(+)</text>
        <dbReference type="Rhea" id="RHEA:28374"/>
        <dbReference type="ChEBI" id="CHEBI:15378"/>
        <dbReference type="ChEBI" id="CHEBI:30616"/>
        <dbReference type="ChEBI" id="CHEBI:43474"/>
        <dbReference type="ChEBI" id="CHEBI:57822"/>
        <dbReference type="ChEBI" id="CHEBI:61386"/>
        <dbReference type="ChEBI" id="CHEBI:83905"/>
        <dbReference type="ChEBI" id="CHEBI:456216"/>
        <dbReference type="EC" id="6.3.2.10"/>
    </reaction>
</comment>
<dbReference type="InterPro" id="IPR018109">
    <property type="entry name" value="Folylpolyglutamate_synth_CS"/>
</dbReference>
<dbReference type="GO" id="GO:0008360">
    <property type="term" value="P:regulation of cell shape"/>
    <property type="evidence" value="ECO:0007669"/>
    <property type="project" value="UniProtKB-KW"/>
</dbReference>
<evidence type="ECO:0000256" key="6">
    <source>
        <dbReference type="ARBA" id="ARBA00022960"/>
    </source>
</evidence>
<dbReference type="PANTHER" id="PTHR43024:SF1">
    <property type="entry name" value="UDP-N-ACETYLMURAMOYL-TRIPEPTIDE--D-ALANYL-D-ALANINE LIGASE"/>
    <property type="match status" value="1"/>
</dbReference>
<keyword evidence="5 10" id="KW-0067">ATP-binding</keyword>
<evidence type="ECO:0000256" key="4">
    <source>
        <dbReference type="ARBA" id="ARBA00022741"/>
    </source>
</evidence>
<keyword evidence="8 10" id="KW-0131">Cell cycle</keyword>
<dbReference type="Gene3D" id="3.40.1190.10">
    <property type="entry name" value="Mur-like, catalytic domain"/>
    <property type="match status" value="1"/>
</dbReference>
<comment type="caution">
    <text evidence="15">The sequence shown here is derived from an EMBL/GenBank/DDBJ whole genome shotgun (WGS) entry which is preliminary data.</text>
</comment>
<evidence type="ECO:0000256" key="2">
    <source>
        <dbReference type="ARBA" id="ARBA00022598"/>
    </source>
</evidence>
<organism evidence="15 16">
    <name type="scientific">Porphyromonas catoniae F0037</name>
    <dbReference type="NCBI Taxonomy" id="1127696"/>
    <lineage>
        <taxon>Bacteria</taxon>
        <taxon>Pseudomonadati</taxon>
        <taxon>Bacteroidota</taxon>
        <taxon>Bacteroidia</taxon>
        <taxon>Bacteroidales</taxon>
        <taxon>Porphyromonadaceae</taxon>
        <taxon>Porphyromonas</taxon>
    </lineage>
</organism>
<dbReference type="Gene3D" id="3.40.1390.10">
    <property type="entry name" value="MurE/MurF, N-terminal domain"/>
    <property type="match status" value="1"/>
</dbReference>
<dbReference type="GO" id="GO:0004326">
    <property type="term" value="F:tetrahydrofolylpolyglutamate synthase activity"/>
    <property type="evidence" value="ECO:0007669"/>
    <property type="project" value="InterPro"/>
</dbReference>
<comment type="function">
    <text evidence="10 11">Involved in cell wall formation. Catalyzes the final step in the synthesis of UDP-N-acetylmuramoyl-pentapeptide, the precursor of murein.</text>
</comment>
<keyword evidence="9 10" id="KW-0961">Cell wall biogenesis/degradation</keyword>
<dbReference type="GO" id="GO:0047480">
    <property type="term" value="F:UDP-N-acetylmuramoyl-tripeptide-D-alanyl-D-alanine ligase activity"/>
    <property type="evidence" value="ECO:0007669"/>
    <property type="project" value="UniProtKB-UniRule"/>
</dbReference>
<dbReference type="InterPro" id="IPR051046">
    <property type="entry name" value="MurCDEF_CellWall_CoF430Synth"/>
</dbReference>
<keyword evidence="6 10" id="KW-0133">Cell shape</keyword>
<evidence type="ECO:0000256" key="5">
    <source>
        <dbReference type="ARBA" id="ARBA00022840"/>
    </source>
</evidence>
<dbReference type="GO" id="GO:0005737">
    <property type="term" value="C:cytoplasm"/>
    <property type="evidence" value="ECO:0007669"/>
    <property type="project" value="UniProtKB-SubCell"/>
</dbReference>
<keyword evidence="3 10" id="KW-0132">Cell division</keyword>
<dbReference type="NCBIfam" id="TIGR01143">
    <property type="entry name" value="murF"/>
    <property type="match status" value="1"/>
</dbReference>
<dbReference type="InterPro" id="IPR004101">
    <property type="entry name" value="Mur_ligase_C"/>
</dbReference>
<comment type="pathway">
    <text evidence="10 11">Cell wall biogenesis; peptidoglycan biosynthesis.</text>
</comment>
<keyword evidence="4 10" id="KW-0547">Nucleotide-binding</keyword>
<dbReference type="PATRIC" id="fig|1127696.3.peg.835"/>
<dbReference type="GO" id="GO:0051301">
    <property type="term" value="P:cell division"/>
    <property type="evidence" value="ECO:0007669"/>
    <property type="project" value="UniProtKB-KW"/>
</dbReference>
<evidence type="ECO:0000313" key="16">
    <source>
        <dbReference type="Proteomes" id="UP000010408"/>
    </source>
</evidence>
<dbReference type="GO" id="GO:0071555">
    <property type="term" value="P:cell wall organization"/>
    <property type="evidence" value="ECO:0007669"/>
    <property type="project" value="UniProtKB-KW"/>
</dbReference>
<dbReference type="GO" id="GO:0005524">
    <property type="term" value="F:ATP binding"/>
    <property type="evidence" value="ECO:0007669"/>
    <property type="project" value="UniProtKB-UniRule"/>
</dbReference>
<comment type="similarity">
    <text evidence="10">Belongs to the MurCDEF family. MurF subfamily.</text>
</comment>
<evidence type="ECO:0000256" key="10">
    <source>
        <dbReference type="HAMAP-Rule" id="MF_02019"/>
    </source>
</evidence>
<evidence type="ECO:0000256" key="1">
    <source>
        <dbReference type="ARBA" id="ARBA00022490"/>
    </source>
</evidence>
<keyword evidence="7 10" id="KW-0573">Peptidoglycan synthesis</keyword>
<gene>
    <name evidence="10" type="primary">murF</name>
    <name evidence="15" type="ORF">HMPREF9134_00918</name>
</gene>
<proteinExistence type="inferred from homology"/>
<dbReference type="InterPro" id="IPR035911">
    <property type="entry name" value="MurE/MurF_N"/>
</dbReference>
<reference evidence="15 16" key="1">
    <citation type="submission" date="2012-05" db="EMBL/GenBank/DDBJ databases">
        <authorList>
            <person name="Weinstock G."/>
            <person name="Sodergren E."/>
            <person name="Lobos E.A."/>
            <person name="Fulton L."/>
            <person name="Fulton R."/>
            <person name="Courtney L."/>
            <person name="Fronick C."/>
            <person name="O'Laughlin M."/>
            <person name="Godfrey J."/>
            <person name="Wilson R.M."/>
            <person name="Miner T."/>
            <person name="Farmer C."/>
            <person name="Delehaunty K."/>
            <person name="Cordes M."/>
            <person name="Minx P."/>
            <person name="Tomlinson C."/>
            <person name="Chen J."/>
            <person name="Wollam A."/>
            <person name="Pepin K.H."/>
            <person name="Bhonagiri V."/>
            <person name="Zhang X."/>
            <person name="Suruliraj S."/>
            <person name="Warren W."/>
            <person name="Mitreva M."/>
            <person name="Mardis E.R."/>
            <person name="Wilson R.K."/>
        </authorList>
    </citation>
    <scope>NUCLEOTIDE SEQUENCE [LARGE SCALE GENOMIC DNA]</scope>
    <source>
        <strain evidence="15 16">F0037</strain>
    </source>
</reference>
<dbReference type="InterPro" id="IPR036615">
    <property type="entry name" value="Mur_ligase_C_dom_sf"/>
</dbReference>
<dbReference type="SUPFAM" id="SSF53244">
    <property type="entry name" value="MurD-like peptide ligases, peptide-binding domain"/>
    <property type="match status" value="1"/>
</dbReference>
<dbReference type="GO" id="GO:0008766">
    <property type="term" value="F:UDP-N-acetylmuramoylalanyl-D-glutamyl-2,6-diaminopimelate-D-alanyl-D-alanine ligase activity"/>
    <property type="evidence" value="ECO:0007669"/>
    <property type="project" value="RHEA"/>
</dbReference>
<dbReference type="HAMAP" id="MF_02019">
    <property type="entry name" value="MurF"/>
    <property type="match status" value="1"/>
</dbReference>
<dbReference type="SUPFAM" id="SSF63418">
    <property type="entry name" value="MurE/MurF N-terminal domain"/>
    <property type="match status" value="1"/>
</dbReference>
<dbReference type="Pfam" id="PF02875">
    <property type="entry name" value="Mur_ligase_C"/>
    <property type="match status" value="1"/>
</dbReference>
<dbReference type="SUPFAM" id="SSF53623">
    <property type="entry name" value="MurD-like peptide ligases, catalytic domain"/>
    <property type="match status" value="1"/>
</dbReference>
<keyword evidence="1 10" id="KW-0963">Cytoplasm</keyword>
<dbReference type="InterPro" id="IPR013221">
    <property type="entry name" value="Mur_ligase_cen"/>
</dbReference>
<dbReference type="InterPro" id="IPR005863">
    <property type="entry name" value="UDP-N-AcMur_synth"/>
</dbReference>
<accession>L1NDY0</accession>
<evidence type="ECO:0000256" key="7">
    <source>
        <dbReference type="ARBA" id="ARBA00022984"/>
    </source>
</evidence>
<dbReference type="EMBL" id="AMEQ01000025">
    <property type="protein sequence ID" value="EKY01541.1"/>
    <property type="molecule type" value="Genomic_DNA"/>
</dbReference>
<dbReference type="Pfam" id="PF08245">
    <property type="entry name" value="Mur_ligase_M"/>
    <property type="match status" value="1"/>
</dbReference>
<dbReference type="InterPro" id="IPR000713">
    <property type="entry name" value="Mur_ligase_N"/>
</dbReference>
<dbReference type="UniPathway" id="UPA00219"/>
<dbReference type="AlphaFoldDB" id="L1NDY0"/>
<feature type="domain" description="Mur ligase C-terminal" evidence="13">
    <location>
        <begin position="317"/>
        <end position="398"/>
    </location>
</feature>
<name>L1NDY0_9PORP</name>
<dbReference type="GO" id="GO:0009252">
    <property type="term" value="P:peptidoglycan biosynthetic process"/>
    <property type="evidence" value="ECO:0007669"/>
    <property type="project" value="UniProtKB-UniRule"/>
</dbReference>
<evidence type="ECO:0000256" key="8">
    <source>
        <dbReference type="ARBA" id="ARBA00023306"/>
    </source>
</evidence>
<dbReference type="HOGENOM" id="CLU_031507_1_2_10"/>
<evidence type="ECO:0000313" key="15">
    <source>
        <dbReference type="EMBL" id="EKY01541.1"/>
    </source>
</evidence>
<feature type="domain" description="Mur ligase N-terminal catalytic" evidence="12">
    <location>
        <begin position="16"/>
        <end position="86"/>
    </location>
</feature>
<evidence type="ECO:0000259" key="13">
    <source>
        <dbReference type="Pfam" id="PF02875"/>
    </source>
</evidence>
<sequence>MTTIEELYTLYLQHPIVSTDTRKLAKDCLFFALKGANFDGNKYALSALEAGAAYAVIDDCTLVGKDDRLLLVSDVLHTLQQLARHHRHLLKTPVIAITGTNGKTTTKELTASVLAQGYQLLFTEGNLNNHIGVPLTLLRLTQEHQLALIEMGASKPGDIAELCAIAGPNYGLITNIGQAHLEGFGSIEGVRKTKGELYDYVRTHGGVLFVHAEDTTLLQMSEGVQRVLYGTDKLHQPSTRSIPLVQGEVKAAEHQLFLSFSWTCPSLSLPEQEVTTHLVGAYNLPNALAAITIGLFFDIPVEKISEALRAYTPSNSRSQFILSERGNRIIADAYNANPSSMKKAIENFLSILPLETPRTLILGDMNELGTASEDAHRQLLEMLRNEAMKHPLEFLLCGPKWQALLGCEPNIFPSVSELKDYLTAHPLNDTLILLKGSNSIHLSELLPLL</sequence>
<evidence type="ECO:0000259" key="14">
    <source>
        <dbReference type="Pfam" id="PF08245"/>
    </source>
</evidence>
<dbReference type="PROSITE" id="PS01011">
    <property type="entry name" value="FOLYLPOLYGLU_SYNT_1"/>
    <property type="match status" value="1"/>
</dbReference>
<evidence type="ECO:0000256" key="9">
    <source>
        <dbReference type="ARBA" id="ARBA00023316"/>
    </source>
</evidence>
<comment type="subcellular location">
    <subcellularLocation>
        <location evidence="10 11">Cytoplasm</location>
    </subcellularLocation>
</comment>
<dbReference type="PANTHER" id="PTHR43024">
    <property type="entry name" value="UDP-N-ACETYLMURAMOYL-TRIPEPTIDE--D-ALANYL-D-ALANINE LIGASE"/>
    <property type="match status" value="1"/>
</dbReference>
<dbReference type="Proteomes" id="UP000010408">
    <property type="component" value="Unassembled WGS sequence"/>
</dbReference>
<dbReference type="eggNOG" id="COG0770">
    <property type="taxonomic scope" value="Bacteria"/>
</dbReference>
<protein>
    <recommendedName>
        <fullName evidence="10 11">UDP-N-acetylmuramoyl-tripeptide--D-alanyl-D-alanine ligase</fullName>
        <ecNumber evidence="10 11">6.3.2.10</ecNumber>
    </recommendedName>
    <alternativeName>
        <fullName evidence="10">D-alanyl-D-alanine-adding enzyme</fullName>
    </alternativeName>
</protein>
<dbReference type="RefSeq" id="WP_005469340.1">
    <property type="nucleotide sequence ID" value="NZ_KB291046.1"/>
</dbReference>
<dbReference type="Pfam" id="PF01225">
    <property type="entry name" value="Mur_ligase"/>
    <property type="match status" value="1"/>
</dbReference>
<dbReference type="STRING" id="1127696.HMPREF9134_00918"/>
<evidence type="ECO:0000256" key="11">
    <source>
        <dbReference type="RuleBase" id="RU004136"/>
    </source>
</evidence>
<feature type="binding site" evidence="10">
    <location>
        <begin position="99"/>
        <end position="105"/>
    </location>
    <ligand>
        <name>ATP</name>
        <dbReference type="ChEBI" id="CHEBI:30616"/>
    </ligand>
</feature>
<evidence type="ECO:0000259" key="12">
    <source>
        <dbReference type="Pfam" id="PF01225"/>
    </source>
</evidence>
<feature type="domain" description="Mur ligase central" evidence="14">
    <location>
        <begin position="97"/>
        <end position="293"/>
    </location>
</feature>
<dbReference type="EC" id="6.3.2.10" evidence="10 11"/>
<keyword evidence="2 10" id="KW-0436">Ligase</keyword>
<evidence type="ECO:0000256" key="3">
    <source>
        <dbReference type="ARBA" id="ARBA00022618"/>
    </source>
</evidence>
<dbReference type="Gene3D" id="3.90.190.20">
    <property type="entry name" value="Mur ligase, C-terminal domain"/>
    <property type="match status" value="1"/>
</dbReference>